<dbReference type="NCBIfam" id="TIGR02894">
    <property type="entry name" value="DNA_bind_RsfA"/>
    <property type="match status" value="1"/>
</dbReference>
<feature type="coiled-coil region" evidence="1">
    <location>
        <begin position="149"/>
        <end position="197"/>
    </location>
</feature>
<dbReference type="PANTHER" id="PTHR41302">
    <property type="entry name" value="PRESPORE-SPECIFIC TRANSCRIPTIONAL REGULATOR RSFA-RELATED"/>
    <property type="match status" value="1"/>
</dbReference>
<reference evidence="4 6" key="2">
    <citation type="submission" date="2018-08" db="EMBL/GenBank/DDBJ databases">
        <title>Bacillus clarus sp. nov. strain PS00077A.</title>
        <authorList>
            <person name="Mendez Acevedo M."/>
            <person name="Carroll L."/>
            <person name="Mukherjee M."/>
            <person name="Wiedmann M."/>
            <person name="Kovac J."/>
        </authorList>
    </citation>
    <scope>NUCLEOTIDE SEQUENCE [LARGE SCALE GENOMIC DNA]</scope>
    <source>
        <strain evidence="4 6">PS00077A</strain>
    </source>
</reference>
<organism evidence="3 5">
    <name type="scientific">Bacillus clarus</name>
    <dbReference type="NCBI Taxonomy" id="2338372"/>
    <lineage>
        <taxon>Bacteria</taxon>
        <taxon>Bacillati</taxon>
        <taxon>Bacillota</taxon>
        <taxon>Bacilli</taxon>
        <taxon>Bacillales</taxon>
        <taxon>Bacillaceae</taxon>
        <taxon>Bacillus</taxon>
        <taxon>Bacillus cereus group</taxon>
    </lineage>
</organism>
<feature type="domain" description="Myb-like" evidence="2">
    <location>
        <begin position="1"/>
        <end position="56"/>
    </location>
</feature>
<dbReference type="InterPro" id="IPR014243">
    <property type="entry name" value="RsfA-like"/>
</dbReference>
<evidence type="ECO:0000313" key="6">
    <source>
        <dbReference type="Proteomes" id="UP000264294"/>
    </source>
</evidence>
<comment type="caution">
    <text evidence="3">The sequence shown here is derived from an EMBL/GenBank/DDBJ whole genome shotgun (WGS) entry which is preliminary data.</text>
</comment>
<evidence type="ECO:0000313" key="5">
    <source>
        <dbReference type="Proteomes" id="UP000029389"/>
    </source>
</evidence>
<dbReference type="Pfam" id="PF13921">
    <property type="entry name" value="Myb_DNA-bind_6"/>
    <property type="match status" value="1"/>
</dbReference>
<name>A0A090YXZ3_9BACI</name>
<evidence type="ECO:0000313" key="4">
    <source>
        <dbReference type="EMBL" id="RFT67424.1"/>
    </source>
</evidence>
<gene>
    <name evidence="3" type="primary">rsfA</name>
    <name evidence="4" type="ORF">D0U04_08190</name>
    <name evidence="3" type="ORF">DJ93_2362</name>
</gene>
<sequence>MKVRQDAWTDEDDLLLAETVLRHVREGSTQLNAFEEVGDQLNRTSAACGFRWNAVVRYSYEQALQLAKKHRKDKMRAASGDQAKKRLLYTPPASEMVINYEEPMAHETNVQYTEAVQYQEPTVSISKSSITMQDVIYFLQTVGTSNVKVTALENENTRLKHEIKTQMLRNEELEKKLEKLEKQSNTVQEDYETLMNIMNRARKLAVMDDEERAQTSFRMDRNGNLEKIAE</sequence>
<protein>
    <submittedName>
        <fullName evidence="3">Prespore-specific transcriptional regulator rsfA</fullName>
    </submittedName>
    <submittedName>
        <fullName evidence="4">RsfA family transcriptional regulator</fullName>
    </submittedName>
</protein>
<dbReference type="RefSeq" id="WP_042981119.1">
    <property type="nucleotide sequence ID" value="NZ_JMQC01000008.1"/>
</dbReference>
<evidence type="ECO:0000256" key="1">
    <source>
        <dbReference type="SAM" id="Coils"/>
    </source>
</evidence>
<dbReference type="Proteomes" id="UP000264294">
    <property type="component" value="Unassembled WGS sequence"/>
</dbReference>
<dbReference type="PATRIC" id="fig|1405.8.peg.2549"/>
<reference evidence="3 5" key="1">
    <citation type="submission" date="2014-04" db="EMBL/GenBank/DDBJ databases">
        <authorList>
            <person name="Bishop-Lilly K.A."/>
            <person name="Broomall S.M."/>
            <person name="Chain P.S."/>
            <person name="Chertkov O."/>
            <person name="Coyne S.R."/>
            <person name="Daligault H.E."/>
            <person name="Davenport K.W."/>
            <person name="Erkkila T."/>
            <person name="Frey K.G."/>
            <person name="Gibbons H.S."/>
            <person name="Gu W."/>
            <person name="Jaissle J."/>
            <person name="Johnson S.L."/>
            <person name="Koroleva G.I."/>
            <person name="Ladner J.T."/>
            <person name="Lo C.-C."/>
            <person name="Minogue T.D."/>
            <person name="Munk C."/>
            <person name="Palacios G.F."/>
            <person name="Redden C.L."/>
            <person name="Rosenzweig C.N."/>
            <person name="Scholz M.B."/>
            <person name="Teshima H."/>
            <person name="Xu Y."/>
        </authorList>
    </citation>
    <scope>NUCLEOTIDE SEQUENCE [LARGE SCALE GENOMIC DNA]</scope>
    <source>
        <strain evidence="3 5">BHP</strain>
    </source>
</reference>
<dbReference type="STRING" id="1405.B7492_28845"/>
<keyword evidence="1" id="KW-0175">Coiled coil</keyword>
<dbReference type="EMBL" id="QVOD01000007">
    <property type="protein sequence ID" value="RFT67424.1"/>
    <property type="molecule type" value="Genomic_DNA"/>
</dbReference>
<dbReference type="PROSITE" id="PS50090">
    <property type="entry name" value="MYB_LIKE"/>
    <property type="match status" value="1"/>
</dbReference>
<dbReference type="PANTHER" id="PTHR41302:SF1">
    <property type="entry name" value="PRESPORE-SPECIFIC TRANSCRIPTIONAL REGULATOR RSFA"/>
    <property type="match status" value="1"/>
</dbReference>
<accession>A0A090YXZ3</accession>
<evidence type="ECO:0000259" key="2">
    <source>
        <dbReference type="PROSITE" id="PS50090"/>
    </source>
</evidence>
<dbReference type="AlphaFoldDB" id="A0A090YXZ3"/>
<evidence type="ECO:0000313" key="3">
    <source>
        <dbReference type="EMBL" id="KFN02830.1"/>
    </source>
</evidence>
<dbReference type="EMBL" id="JMQC01000008">
    <property type="protein sequence ID" value="KFN02830.1"/>
    <property type="molecule type" value="Genomic_DNA"/>
</dbReference>
<dbReference type="Proteomes" id="UP000029389">
    <property type="component" value="Unassembled WGS sequence"/>
</dbReference>
<keyword evidence="6" id="KW-1185">Reference proteome</keyword>
<dbReference type="InterPro" id="IPR001005">
    <property type="entry name" value="SANT/Myb"/>
</dbReference>
<proteinExistence type="predicted"/>